<dbReference type="STRING" id="938405.SAMN02927895_04069"/>
<keyword evidence="2" id="KW-1185">Reference proteome</keyword>
<accession>A0A1G6V7C0</accession>
<dbReference type="EMBL" id="FMZX01000008">
    <property type="protein sequence ID" value="SDD48897.1"/>
    <property type="molecule type" value="Genomic_DNA"/>
</dbReference>
<sequence>MPRGMGTFSRVVAGLLALVLLALPGPAMRHASAATPVQQTAAEHCVAHGDAATLMEAVSVHATLGHTSVSAEEPGQPCGNSSGERGLPCCAAAQCPSAVGALPPAYAGPQASSGATIRYLVPAHASFGIEVPPSLPPPRQVT</sequence>
<proteinExistence type="predicted"/>
<dbReference type="Proteomes" id="UP000198925">
    <property type="component" value="Unassembled WGS sequence"/>
</dbReference>
<evidence type="ECO:0000313" key="2">
    <source>
        <dbReference type="Proteomes" id="UP000198925"/>
    </source>
</evidence>
<evidence type="ECO:0000313" key="1">
    <source>
        <dbReference type="EMBL" id="SDD48897.1"/>
    </source>
</evidence>
<dbReference type="AlphaFoldDB" id="A0A1G6V7C0"/>
<name>A0A1G6V7C0_9PROT</name>
<reference evidence="1 2" key="1">
    <citation type="submission" date="2016-10" db="EMBL/GenBank/DDBJ databases">
        <authorList>
            <person name="de Groot N.N."/>
        </authorList>
    </citation>
    <scope>NUCLEOTIDE SEQUENCE [LARGE SCALE GENOMIC DNA]</scope>
    <source>
        <strain evidence="1 2">CPCC 100156</strain>
    </source>
</reference>
<gene>
    <name evidence="1" type="ORF">SAMN04487779_1008138</name>
</gene>
<organism evidence="1 2">
    <name type="scientific">Belnapia rosea</name>
    <dbReference type="NCBI Taxonomy" id="938405"/>
    <lineage>
        <taxon>Bacteria</taxon>
        <taxon>Pseudomonadati</taxon>
        <taxon>Pseudomonadota</taxon>
        <taxon>Alphaproteobacteria</taxon>
        <taxon>Acetobacterales</taxon>
        <taxon>Roseomonadaceae</taxon>
        <taxon>Belnapia</taxon>
    </lineage>
</organism>
<protein>
    <submittedName>
        <fullName evidence="1">Uncharacterized protein</fullName>
    </submittedName>
</protein>